<keyword evidence="20" id="KW-0333">Golgi apparatus</keyword>
<dbReference type="InterPro" id="IPR037151">
    <property type="entry name" value="AlkB-like_sf"/>
</dbReference>
<evidence type="ECO:0000256" key="5">
    <source>
        <dbReference type="ARBA" id="ARBA00004496"/>
    </source>
</evidence>
<dbReference type="SUPFAM" id="SSF47668">
    <property type="entry name" value="N-terminal domain of cbl (N-cbl)"/>
    <property type="match status" value="1"/>
</dbReference>
<feature type="compositionally biased region" description="Low complexity" evidence="26">
    <location>
        <begin position="843"/>
        <end position="853"/>
    </location>
</feature>
<dbReference type="GO" id="GO:0005829">
    <property type="term" value="C:cytosol"/>
    <property type="evidence" value="ECO:0007669"/>
    <property type="project" value="UniProtKB-ARBA"/>
</dbReference>
<dbReference type="PROSITE" id="PS50030">
    <property type="entry name" value="UBA"/>
    <property type="match status" value="1"/>
</dbReference>
<evidence type="ECO:0000256" key="23">
    <source>
        <dbReference type="ARBA" id="ARBA00067639"/>
    </source>
</evidence>
<dbReference type="GO" id="GO:0007166">
    <property type="term" value="P:cell surface receptor signaling pathway"/>
    <property type="evidence" value="ECO:0007669"/>
    <property type="project" value="InterPro"/>
</dbReference>
<dbReference type="InterPro" id="IPR024159">
    <property type="entry name" value="Cbl_PTB"/>
</dbReference>
<dbReference type="GO" id="GO:0005509">
    <property type="term" value="F:calcium ion binding"/>
    <property type="evidence" value="ECO:0007669"/>
    <property type="project" value="UniProtKB-UniRule"/>
</dbReference>
<dbReference type="GO" id="GO:0008270">
    <property type="term" value="F:zinc ion binding"/>
    <property type="evidence" value="ECO:0007669"/>
    <property type="project" value="UniProtKB-KW"/>
</dbReference>
<dbReference type="InterPro" id="IPR003153">
    <property type="entry name" value="Adaptor_Cbl_N_hlx"/>
</dbReference>
<dbReference type="Gene3D" id="1.10.238.10">
    <property type="entry name" value="EF-hand"/>
    <property type="match status" value="1"/>
</dbReference>
<keyword evidence="11" id="KW-0597">Phosphoprotein</keyword>
<evidence type="ECO:0000256" key="15">
    <source>
        <dbReference type="ARBA" id="ARBA00022771"/>
    </source>
</evidence>
<evidence type="ECO:0000256" key="6">
    <source>
        <dbReference type="ARBA" id="ARBA00004555"/>
    </source>
</evidence>
<feature type="region of interest" description="Disordered" evidence="26">
    <location>
        <begin position="609"/>
        <end position="689"/>
    </location>
</feature>
<protein>
    <recommendedName>
        <fullName evidence="23 25">E3 ubiquitin-protein ligase CBL</fullName>
        <ecNumber evidence="8 25">2.3.2.27</ecNumber>
    </recommendedName>
</protein>
<dbReference type="SUPFAM" id="SSF51197">
    <property type="entry name" value="Clavaminate synthase-like"/>
    <property type="match status" value="1"/>
</dbReference>
<organism evidence="30">
    <name type="scientific">Tetraodon nigroviridis</name>
    <name type="common">Spotted green pufferfish</name>
    <name type="synonym">Chelonodon nigroviridis</name>
    <dbReference type="NCBI Taxonomy" id="99883"/>
    <lineage>
        <taxon>Eukaryota</taxon>
        <taxon>Metazoa</taxon>
        <taxon>Chordata</taxon>
        <taxon>Craniata</taxon>
        <taxon>Vertebrata</taxon>
        <taxon>Euteleostomi</taxon>
        <taxon>Actinopterygii</taxon>
        <taxon>Neopterygii</taxon>
        <taxon>Teleostei</taxon>
        <taxon>Neoteleostei</taxon>
        <taxon>Acanthomorphata</taxon>
        <taxon>Eupercaria</taxon>
        <taxon>Tetraodontiformes</taxon>
        <taxon>Tetradontoidea</taxon>
        <taxon>Tetraodontidae</taxon>
        <taxon>Tetraodon</taxon>
    </lineage>
</organism>
<dbReference type="CDD" id="cd09920">
    <property type="entry name" value="SH2_Cbl-b_TKB"/>
    <property type="match status" value="1"/>
</dbReference>
<keyword evidence="10" id="KW-0963">Cytoplasm</keyword>
<comment type="cofactor">
    <cofactor evidence="2">
        <name>Fe(2+)</name>
        <dbReference type="ChEBI" id="CHEBI:29033"/>
    </cofactor>
</comment>
<dbReference type="GO" id="GO:0001784">
    <property type="term" value="F:phosphotyrosine residue binding"/>
    <property type="evidence" value="ECO:0007669"/>
    <property type="project" value="UniProtKB-UniRule"/>
</dbReference>
<evidence type="ECO:0000259" key="29">
    <source>
        <dbReference type="PROSITE" id="PS51506"/>
    </source>
</evidence>
<evidence type="ECO:0000256" key="4">
    <source>
        <dbReference type="ARBA" id="ARBA00004236"/>
    </source>
</evidence>
<evidence type="ECO:0000256" key="20">
    <source>
        <dbReference type="ARBA" id="ARBA00023034"/>
    </source>
</evidence>
<dbReference type="InterPro" id="IPR013083">
    <property type="entry name" value="Znf_RING/FYVE/PHD"/>
</dbReference>
<comment type="catalytic activity">
    <reaction evidence="1 25">
        <text>S-ubiquitinyl-[E2 ubiquitin-conjugating enzyme]-L-cysteine + [acceptor protein]-L-lysine = [E2 ubiquitin-conjugating enzyme]-L-cysteine + N(6)-ubiquitinyl-[acceptor protein]-L-lysine.</text>
        <dbReference type="EC" id="2.3.2.27"/>
    </reaction>
</comment>
<keyword evidence="19" id="KW-0832">Ubl conjugation</keyword>
<dbReference type="FunFam" id="3.30.505.10:FF:000154">
    <property type="entry name" value="E3 ubiquitin-protein ligase CBL"/>
    <property type="match status" value="1"/>
</dbReference>
<dbReference type="GO" id="GO:0030971">
    <property type="term" value="F:receptor tyrosine kinase binding"/>
    <property type="evidence" value="ECO:0007669"/>
    <property type="project" value="TreeGrafter"/>
</dbReference>
<dbReference type="InterPro" id="IPR001841">
    <property type="entry name" value="Znf_RING"/>
</dbReference>
<feature type="domain" description="Cbl-PTB" evidence="29">
    <location>
        <begin position="160"/>
        <end position="466"/>
    </location>
</feature>
<keyword evidence="15 24" id="KW-0863">Zinc-finger</keyword>
<reference evidence="30" key="2">
    <citation type="submission" date="2004-02" db="EMBL/GenBank/DDBJ databases">
        <authorList>
            <consortium name="Genoscope"/>
            <consortium name="Whitehead Institute Centre for Genome Research"/>
        </authorList>
    </citation>
    <scope>NUCLEOTIDE SEQUENCE</scope>
</reference>
<dbReference type="SUPFAM" id="SSF47473">
    <property type="entry name" value="EF-hand"/>
    <property type="match status" value="1"/>
</dbReference>
<dbReference type="GO" id="GO:0046875">
    <property type="term" value="F:ephrin receptor binding"/>
    <property type="evidence" value="ECO:0007669"/>
    <property type="project" value="UniProtKB-ARBA"/>
</dbReference>
<evidence type="ECO:0000256" key="13">
    <source>
        <dbReference type="ARBA" id="ARBA00022723"/>
    </source>
</evidence>
<dbReference type="Gene3D" id="2.60.120.590">
    <property type="entry name" value="Alpha-ketoglutarate-dependent dioxygenase AlkB-like"/>
    <property type="match status" value="1"/>
</dbReference>
<feature type="region of interest" description="Disordered" evidence="26">
    <location>
        <begin position="555"/>
        <end position="584"/>
    </location>
</feature>
<name>Q4SEN1_TETNG</name>
<dbReference type="FunFam" id="3.30.40.10:FF:000015">
    <property type="entry name" value="E3 ubiquitin-protein ligase CBL"/>
    <property type="match status" value="1"/>
</dbReference>
<feature type="domain" description="RING-type" evidence="28">
    <location>
        <begin position="496"/>
        <end position="548"/>
    </location>
</feature>
<dbReference type="PANTHER" id="PTHR23007">
    <property type="entry name" value="CBL"/>
    <property type="match status" value="1"/>
</dbReference>
<feature type="region of interest" description="Disordered" evidence="26">
    <location>
        <begin position="732"/>
        <end position="759"/>
    </location>
</feature>
<dbReference type="GO" id="GO:0061630">
    <property type="term" value="F:ubiquitin protein ligase activity"/>
    <property type="evidence" value="ECO:0007669"/>
    <property type="project" value="UniProtKB-EC"/>
</dbReference>
<dbReference type="FunFam" id="1.20.930.20:FF:000001">
    <property type="entry name" value="E3 ubiquitin-protein ligase CBL"/>
    <property type="match status" value="1"/>
</dbReference>
<dbReference type="Pfam" id="PF00097">
    <property type="entry name" value="zf-C3HC4"/>
    <property type="match status" value="1"/>
</dbReference>
<gene>
    <name evidence="30" type="ORF">GSTENG00019472001</name>
</gene>
<dbReference type="Gene3D" id="1.10.8.10">
    <property type="entry name" value="DNA helicase RuvA subunit, C-terminal domain"/>
    <property type="match status" value="1"/>
</dbReference>
<evidence type="ECO:0000256" key="12">
    <source>
        <dbReference type="ARBA" id="ARBA00022679"/>
    </source>
</evidence>
<dbReference type="KEGG" id="tng:GSTEN00019472G001"/>
<evidence type="ECO:0000256" key="24">
    <source>
        <dbReference type="PROSITE-ProRule" id="PRU00175"/>
    </source>
</evidence>
<evidence type="ECO:0000256" key="8">
    <source>
        <dbReference type="ARBA" id="ARBA00012483"/>
    </source>
</evidence>
<reference evidence="30" key="1">
    <citation type="journal article" date="2004" name="Nature">
        <title>Genome duplication in the teleost fish Tetraodon nigroviridis reveals the early vertebrate proto-karyotype.</title>
        <authorList>
            <person name="Jaillon O."/>
            <person name="Aury J.-M."/>
            <person name="Brunet F."/>
            <person name="Petit J.-L."/>
            <person name="Stange-Thomann N."/>
            <person name="Mauceli E."/>
            <person name="Bouneau L."/>
            <person name="Fischer C."/>
            <person name="Ozouf-Costaz C."/>
            <person name="Bernot A."/>
            <person name="Nicaud S."/>
            <person name="Jaffe D."/>
            <person name="Fisher S."/>
            <person name="Lutfalla G."/>
            <person name="Dossat C."/>
            <person name="Segurens B."/>
            <person name="Dasilva C."/>
            <person name="Salanoubat M."/>
            <person name="Levy M."/>
            <person name="Boudet N."/>
            <person name="Castellano S."/>
            <person name="Anthouard V."/>
            <person name="Jubin C."/>
            <person name="Castelli V."/>
            <person name="Katinka M."/>
            <person name="Vacherie B."/>
            <person name="Biemont C."/>
            <person name="Skalli Z."/>
            <person name="Cattolico L."/>
            <person name="Poulain J."/>
            <person name="De Berardinis V."/>
            <person name="Cruaud C."/>
            <person name="Duprat S."/>
            <person name="Brottier P."/>
            <person name="Coutanceau J.-P."/>
            <person name="Gouzy J."/>
            <person name="Parra G."/>
            <person name="Lardier G."/>
            <person name="Chapple C."/>
            <person name="McKernan K.J."/>
            <person name="McEwan P."/>
            <person name="Bosak S."/>
            <person name="Kellis M."/>
            <person name="Volff J.-N."/>
            <person name="Guigo R."/>
            <person name="Zody M.C."/>
            <person name="Mesirov J."/>
            <person name="Lindblad-Toh K."/>
            <person name="Birren B."/>
            <person name="Nusbaum C."/>
            <person name="Kahn D."/>
            <person name="Robinson-Rechavi M."/>
            <person name="Laudet V."/>
            <person name="Schachter V."/>
            <person name="Quetier F."/>
            <person name="Saurin W."/>
            <person name="Scarpelli C."/>
            <person name="Wincker P."/>
            <person name="Lander E.S."/>
            <person name="Weissenbach J."/>
            <person name="Roest Crollius H."/>
        </authorList>
    </citation>
    <scope>NUCLEOTIDE SEQUENCE [LARGE SCALE GENOMIC DNA]</scope>
</reference>
<evidence type="ECO:0000259" key="28">
    <source>
        <dbReference type="PROSITE" id="PS50089"/>
    </source>
</evidence>
<evidence type="ECO:0000256" key="21">
    <source>
        <dbReference type="ARBA" id="ARBA00023136"/>
    </source>
</evidence>
<keyword evidence="21" id="KW-0472">Membrane</keyword>
<dbReference type="FunFam" id="1.10.8.10:FF:000030">
    <property type="entry name" value="E3 ubiquitin-protein ligase CBL"/>
    <property type="match status" value="1"/>
</dbReference>
<dbReference type="FunFam" id="1.10.238.10:FF:000022">
    <property type="entry name" value="E3 ubiquitin-protein ligase CBL"/>
    <property type="match status" value="1"/>
</dbReference>
<dbReference type="SUPFAM" id="SSF57850">
    <property type="entry name" value="RING/U-box"/>
    <property type="match status" value="1"/>
</dbReference>
<feature type="domain" description="UBA" evidence="27">
    <location>
        <begin position="867"/>
        <end position="906"/>
    </location>
</feature>
<dbReference type="Pfam" id="PF02761">
    <property type="entry name" value="Cbl_N2"/>
    <property type="match status" value="1"/>
</dbReference>
<keyword evidence="16 25" id="KW-0833">Ubl conjugation pathway</keyword>
<dbReference type="SMART" id="SM00184">
    <property type="entry name" value="RING"/>
    <property type="match status" value="1"/>
</dbReference>
<evidence type="ECO:0000256" key="25">
    <source>
        <dbReference type="RuleBase" id="RU367001"/>
    </source>
</evidence>
<evidence type="ECO:0000256" key="1">
    <source>
        <dbReference type="ARBA" id="ARBA00000900"/>
    </source>
</evidence>
<evidence type="ECO:0000256" key="11">
    <source>
        <dbReference type="ARBA" id="ARBA00022553"/>
    </source>
</evidence>
<keyword evidence="14" id="KW-0677">Repeat</keyword>
<feature type="compositionally biased region" description="Low complexity" evidence="26">
    <location>
        <begin position="555"/>
        <end position="573"/>
    </location>
</feature>
<dbReference type="InterPro" id="IPR036860">
    <property type="entry name" value="SH2_dom_sf"/>
</dbReference>
<dbReference type="Pfam" id="PF02762">
    <property type="entry name" value="Cbl_N3"/>
    <property type="match status" value="1"/>
</dbReference>
<dbReference type="InterPro" id="IPR015940">
    <property type="entry name" value="UBA"/>
</dbReference>
<evidence type="ECO:0000256" key="19">
    <source>
        <dbReference type="ARBA" id="ARBA00022843"/>
    </source>
</evidence>
<dbReference type="PROSITE" id="PS00518">
    <property type="entry name" value="ZF_RING_1"/>
    <property type="match status" value="1"/>
</dbReference>
<keyword evidence="18 25" id="KW-0106">Calcium</keyword>
<dbReference type="GO" id="GO:1902531">
    <property type="term" value="P:regulation of intracellular signal transduction"/>
    <property type="evidence" value="ECO:0007669"/>
    <property type="project" value="UniProtKB-ARBA"/>
</dbReference>
<proteinExistence type="predicted"/>
<evidence type="ECO:0000256" key="3">
    <source>
        <dbReference type="ARBA" id="ARBA00004138"/>
    </source>
</evidence>
<evidence type="ECO:0000256" key="22">
    <source>
        <dbReference type="ARBA" id="ARBA00023273"/>
    </source>
</evidence>
<evidence type="ECO:0000259" key="27">
    <source>
        <dbReference type="PROSITE" id="PS50030"/>
    </source>
</evidence>
<sequence length="917" mass="101470">MAAMRFSVLAKVSEDVSDLVHHYVYDAEAKQAVSRDGSAASFPFHGVFLWENFISEEEEEHLISSIDQNLWNESQSGRRKQDFGPKVNFKKRRVCLGGFSGLPVSSRKLLERMHQEPLLSDFRPVEQCNLDYHPQRGSAIDPHLDDSWLWGERLVTINMLSDTTLTMSLHDGLSGEVRVAVVRLCQNPKVALKNSPPYILDLLPDTYQHLRTILSRYEGKMEILGENEYFRIFMENLSNKTKQTMSLFKEAKERMYEENSQPRRNLTKLSLIFSHMLAELKAIFPNGLFQGDNFRITKADAAEFWRRSFGDKTIVPWRTFRQALHEFHPISLGLEAMALKSTIDLTCNDYISVFEFDIFTRLFQPWSSLLRNWNCLAVTHPGYMAFLTYDEVKARLQRFIHKPGSYIFRLSCTRLGQWAIGYVTADGNILQTIPHNKPLFQALIDGYREGFYLFPDGRAQNPDLTGLCEPSPQDHIKVTQEQYELYCEMGSTFQLCKICAENDKDVKIEPCRHLMCTSCLTAWQVGADAGTATRRFADVLNGSCLTARSRRVRAAPSAAARSKAPSPSWWTPSTPRPTGPPSLVSRWSDPLRPCPSCLRYPPDWTSCSRGRPAPTVPLVREPQPRSLMAASGGQTPPSDGEENEYMSPTSLPAPGSSWMAAGSSVPPAPGQTQQQGDVSAELGDGDCEDPQVYESMCNIHSGPCEAAPDAELGSFGLTRQVLLLAADARKDPGAADVPAQPLTGPHQDQGPGPDVDVDEDVYEYDCPRAAAPAPPTRRTLSDISGPSAALGALSIDSLETSLLAAGDDPERPPKPLPRRTNSDRRPRPANREFFAPLPDLPASSSSSSSSSSSGLSLPVAGGPGNVALNGEIECLMSQGYSIQDIQKALMIAQNNLETAKNILREFVSVPSAAHIAT</sequence>
<evidence type="ECO:0000256" key="9">
    <source>
        <dbReference type="ARBA" id="ARBA00022475"/>
    </source>
</evidence>
<dbReference type="EC" id="2.3.2.27" evidence="8 25"/>
<dbReference type="PROSITE" id="PS51506">
    <property type="entry name" value="CBL_PTB"/>
    <property type="match status" value="1"/>
</dbReference>
<dbReference type="SUPFAM" id="SSF55550">
    <property type="entry name" value="SH2 domain"/>
    <property type="match status" value="1"/>
</dbReference>
<evidence type="ECO:0000256" key="2">
    <source>
        <dbReference type="ARBA" id="ARBA00001954"/>
    </source>
</evidence>
<dbReference type="InterPro" id="IPR017907">
    <property type="entry name" value="Znf_RING_CS"/>
</dbReference>
<keyword evidence="22" id="KW-0966">Cell projection</keyword>
<accession>Q4SEN1</accession>
<evidence type="ECO:0000256" key="7">
    <source>
        <dbReference type="ARBA" id="ARBA00004906"/>
    </source>
</evidence>
<dbReference type="GO" id="GO:0005794">
    <property type="term" value="C:Golgi apparatus"/>
    <property type="evidence" value="ECO:0007669"/>
    <property type="project" value="UniProtKB-SubCell"/>
</dbReference>
<dbReference type="InterPro" id="IPR024162">
    <property type="entry name" value="Adaptor_Cbl"/>
</dbReference>
<feature type="non-terminal residue" evidence="30">
    <location>
        <position position="917"/>
    </location>
</feature>
<dbReference type="GO" id="GO:0006511">
    <property type="term" value="P:ubiquitin-dependent protein catabolic process"/>
    <property type="evidence" value="ECO:0007669"/>
    <property type="project" value="UniProtKB-ARBA"/>
</dbReference>
<dbReference type="GO" id="GO:0005886">
    <property type="term" value="C:plasma membrane"/>
    <property type="evidence" value="ECO:0007669"/>
    <property type="project" value="UniProtKB-SubCell"/>
</dbReference>
<dbReference type="Gene3D" id="3.30.505.10">
    <property type="entry name" value="SH2 domain"/>
    <property type="match status" value="1"/>
</dbReference>
<dbReference type="InterPro" id="IPR011992">
    <property type="entry name" value="EF-hand-dom_pair"/>
</dbReference>
<evidence type="ECO:0000256" key="16">
    <source>
        <dbReference type="ARBA" id="ARBA00022786"/>
    </source>
</evidence>
<comment type="function">
    <text evidence="25">E3 ubiquitin-protein ligase which accepts ubiquitin from specific E2 ubiquitin-conjugating enzymes, and transfers it to substrates, generally promoting their degradation by the proteasome.</text>
</comment>
<dbReference type="EMBL" id="CAAE01014615">
    <property type="protein sequence ID" value="CAG00901.1"/>
    <property type="molecule type" value="Genomic_DNA"/>
</dbReference>
<dbReference type="PANTHER" id="PTHR23007:SF5">
    <property type="entry name" value="E3 UBIQUITIN-PROTEIN LIGASE CBL"/>
    <property type="match status" value="1"/>
</dbReference>
<comment type="subcellular location">
    <subcellularLocation>
        <location evidence="4">Cell membrane</location>
    </subcellularLocation>
    <subcellularLocation>
        <location evidence="3">Cell projection</location>
        <location evidence="3">Cilium</location>
    </subcellularLocation>
    <subcellularLocation>
        <location evidence="5">Cytoplasm</location>
    </subcellularLocation>
    <subcellularLocation>
        <location evidence="6">Golgi apparatus</location>
    </subcellularLocation>
</comment>
<dbReference type="InterPro" id="IPR014741">
    <property type="entry name" value="Adaptor_Cbl_EF_hand-like"/>
</dbReference>
<dbReference type="InterPro" id="IPR018957">
    <property type="entry name" value="Znf_C3HC4_RING-type"/>
</dbReference>
<dbReference type="GO" id="GO:0042059">
    <property type="term" value="P:negative regulation of epidermal growth factor receptor signaling pathway"/>
    <property type="evidence" value="ECO:0007669"/>
    <property type="project" value="UniProtKB-ARBA"/>
</dbReference>
<evidence type="ECO:0000256" key="18">
    <source>
        <dbReference type="ARBA" id="ARBA00022837"/>
    </source>
</evidence>
<dbReference type="AlphaFoldDB" id="Q4SEN1"/>
<dbReference type="UniPathway" id="UPA00143"/>
<keyword evidence="13 25" id="KW-0479">Metal-binding</keyword>
<keyword evidence="17 25" id="KW-0862">Zinc</keyword>
<evidence type="ECO:0000256" key="26">
    <source>
        <dbReference type="SAM" id="MobiDB-lite"/>
    </source>
</evidence>
<dbReference type="GO" id="GO:0045121">
    <property type="term" value="C:membrane raft"/>
    <property type="evidence" value="ECO:0007669"/>
    <property type="project" value="TreeGrafter"/>
</dbReference>
<dbReference type="Gene3D" id="1.20.930.20">
    <property type="entry name" value="Adaptor protein Cbl, N-terminal domain"/>
    <property type="match status" value="1"/>
</dbReference>
<dbReference type="InterPro" id="IPR036537">
    <property type="entry name" value="Adaptor_Cbl_N_dom_sf"/>
</dbReference>
<keyword evidence="12 25" id="KW-0808">Transferase</keyword>
<dbReference type="Gene3D" id="3.30.40.10">
    <property type="entry name" value="Zinc/RING finger domain, C3HC4 (zinc finger)"/>
    <property type="match status" value="1"/>
</dbReference>
<dbReference type="InterPro" id="IPR014742">
    <property type="entry name" value="Adaptor_Cbl_SH2-like"/>
</dbReference>
<keyword evidence="9" id="KW-1003">Cell membrane</keyword>
<dbReference type="CDD" id="cd14393">
    <property type="entry name" value="UBA_c-Cbl"/>
    <property type="match status" value="1"/>
</dbReference>
<dbReference type="PROSITE" id="PS50089">
    <property type="entry name" value="ZF_RING_2"/>
    <property type="match status" value="1"/>
</dbReference>
<evidence type="ECO:0000256" key="14">
    <source>
        <dbReference type="ARBA" id="ARBA00022737"/>
    </source>
</evidence>
<evidence type="ECO:0000256" key="10">
    <source>
        <dbReference type="ARBA" id="ARBA00022490"/>
    </source>
</evidence>
<feature type="region of interest" description="Disordered" evidence="26">
    <location>
        <begin position="804"/>
        <end position="857"/>
    </location>
</feature>
<comment type="pathway">
    <text evidence="7 25">Protein modification; protein ubiquitination.</text>
</comment>
<feature type="compositionally biased region" description="Basic and acidic residues" evidence="26">
    <location>
        <begin position="820"/>
        <end position="830"/>
    </location>
</feature>
<dbReference type="GO" id="GO:0017124">
    <property type="term" value="F:SH3 domain binding"/>
    <property type="evidence" value="ECO:0007669"/>
    <property type="project" value="TreeGrafter"/>
</dbReference>
<dbReference type="GO" id="GO:0016567">
    <property type="term" value="P:protein ubiquitination"/>
    <property type="evidence" value="ECO:0007669"/>
    <property type="project" value="UniProtKB-UniPathway"/>
</dbReference>
<evidence type="ECO:0000313" key="30">
    <source>
        <dbReference type="EMBL" id="CAG00901.1"/>
    </source>
</evidence>
<dbReference type="GO" id="GO:0005929">
    <property type="term" value="C:cilium"/>
    <property type="evidence" value="ECO:0007669"/>
    <property type="project" value="UniProtKB-SubCell"/>
</dbReference>
<dbReference type="OrthoDB" id="7237699at2759"/>
<comment type="domain">
    <text evidence="25">The N-terminus is composed of the phosphotyrosine binding (PTB) domain, a short linker region and the RING-type zinc finger. The PTB domain, which is also called TKB (tyrosine kinase binding) domain, is composed of three different subdomains: a four-helix bundle (4H), a calcium-binding EF hand and a divergent SH2 domain.</text>
</comment>
<evidence type="ECO:0000256" key="17">
    <source>
        <dbReference type="ARBA" id="ARBA00022833"/>
    </source>
</evidence>
<dbReference type="Pfam" id="PF02262">
    <property type="entry name" value="Cbl_N"/>
    <property type="match status" value="1"/>
</dbReference>